<feature type="region of interest" description="Disordered" evidence="5">
    <location>
        <begin position="342"/>
        <end position="370"/>
    </location>
</feature>
<keyword evidence="4" id="KW-0234">DNA repair</keyword>
<dbReference type="InterPro" id="IPR007232">
    <property type="entry name" value="Rad52_Rad59_Rad22"/>
</dbReference>
<evidence type="ECO:0000256" key="5">
    <source>
        <dbReference type="SAM" id="MobiDB-lite"/>
    </source>
</evidence>
<feature type="compositionally biased region" description="Polar residues" evidence="5">
    <location>
        <begin position="559"/>
        <end position="569"/>
    </location>
</feature>
<evidence type="ECO:0000256" key="4">
    <source>
        <dbReference type="ARBA" id="ARBA00023204"/>
    </source>
</evidence>
<dbReference type="GO" id="GO:0003697">
    <property type="term" value="F:single-stranded DNA binding"/>
    <property type="evidence" value="ECO:0007669"/>
    <property type="project" value="UniProtKB-ARBA"/>
</dbReference>
<evidence type="ECO:0000256" key="2">
    <source>
        <dbReference type="ARBA" id="ARBA00022763"/>
    </source>
</evidence>
<keyword evidence="3" id="KW-0233">DNA recombination</keyword>
<feature type="compositionally biased region" description="Polar residues" evidence="5">
    <location>
        <begin position="280"/>
        <end position="292"/>
    </location>
</feature>
<comment type="caution">
    <text evidence="6">The sequence shown here is derived from an EMBL/GenBank/DDBJ whole genome shotgun (WGS) entry which is preliminary data.</text>
</comment>
<dbReference type="InterPro" id="IPR041247">
    <property type="entry name" value="Rad52_fam"/>
</dbReference>
<dbReference type="EMBL" id="AWSO01000642">
    <property type="protein sequence ID" value="ESK88524.1"/>
    <property type="molecule type" value="Genomic_DNA"/>
</dbReference>
<feature type="region of interest" description="Disordered" evidence="5">
    <location>
        <begin position="464"/>
        <end position="672"/>
    </location>
</feature>
<comment type="similarity">
    <text evidence="1">Belongs to the RAD52 family.</text>
</comment>
<keyword evidence="7" id="KW-1185">Reference proteome</keyword>
<reference evidence="6 7" key="1">
    <citation type="journal article" date="2014" name="BMC Genomics">
        <title>Genome and secretome analysis of the hemibiotrophic fungal pathogen, Moniliophthora roreri, which causes frosty pod rot disease of cacao: mechanisms of the biotrophic and necrotrophic phases.</title>
        <authorList>
            <person name="Meinhardt L.W."/>
            <person name="Costa G.G.L."/>
            <person name="Thomazella D.P.T."/>
            <person name="Teixeira P.J.P.L."/>
            <person name="Carazzolle M.F."/>
            <person name="Schuster S.C."/>
            <person name="Carlson J.E."/>
            <person name="Guiltinan M.J."/>
            <person name="Mieczkowski P."/>
            <person name="Farmer A."/>
            <person name="Ramaraj T."/>
            <person name="Crozier J."/>
            <person name="Davis R.E."/>
            <person name="Shao J."/>
            <person name="Melnick R.L."/>
            <person name="Pereira G.A.G."/>
            <person name="Bailey B.A."/>
        </authorList>
    </citation>
    <scope>NUCLEOTIDE SEQUENCE [LARGE SCALE GENOMIC DNA]</scope>
    <source>
        <strain evidence="6 7">MCA 2997</strain>
    </source>
</reference>
<dbReference type="GO" id="GO:0005634">
    <property type="term" value="C:nucleus"/>
    <property type="evidence" value="ECO:0007669"/>
    <property type="project" value="TreeGrafter"/>
</dbReference>
<dbReference type="FunFam" id="3.30.390.80:FF:000001">
    <property type="entry name" value="DNA repair protein RAD52 homolog"/>
    <property type="match status" value="1"/>
</dbReference>
<keyword evidence="2" id="KW-0227">DNA damage</keyword>
<evidence type="ECO:0000256" key="3">
    <source>
        <dbReference type="ARBA" id="ARBA00023172"/>
    </source>
</evidence>
<dbReference type="PANTHER" id="PTHR12132:SF1">
    <property type="entry name" value="DNA REPAIR PROTEIN RAD52 HOMOLOG"/>
    <property type="match status" value="1"/>
</dbReference>
<sequence>MAGALSGHLIDSFYHTHRSTGPGPFGMPFDTSFNSPPPNIVTSGAMSFNRNIHGTSQSQASMSMFSHDDPSSMDMSQTTAVKIAAMQAKLNQKLGPEYISQRPGPGGGPKLVYAEGWKVINLANEVFGFNGWSSSIVSLTTDFLDCNEETKRYNVGVTAVVRVTLRDGVYHEDVGYGLLENSKSKGQALDKCKKEAVTDAVKRVLRNFGNLLGNCLYDRSYTQEVVKIKVTQPKFDPEHLHRRPEFTDVKPNIAPAGTTSASHATGPGASTARPQPNPPIQQAKNNTTSTPAIKTEPMNPSILPSHVHDQVRKTLTENSAISSKSSTSLGKTDSNTVRIAASAQHQQPTGLNTAQHPISHHPPSNQNVGSANQARKVAFNPEQSPLAGRPSAPPPAVSSDETLASYEDEAFDINSEDDAFYATVDLGEGDIGRPIDYDESAYGESYNEDHSRFGVQPQAPLQHCAQEHQGHQRAQSDKPGSMGPPPVPGSVRSSSRSAAIKAALASISSAASAPAQGSDQQQDGQQHNRPPAPNHDRPYDSAHISHQSTNVSEDDRENYNPNVDTSPSGATEKPSAPPVFSSGVGASSTPKRGGFSFPPEMVNKSRSAGPQVQSGVGAKRNVDAMRSSSSVATSRRPAQGMGLMGAQGGGSTRQPLDGLDVGDGGDAKRMRR</sequence>
<feature type="compositionally biased region" description="Polar residues" evidence="5">
    <location>
        <begin position="604"/>
        <end position="614"/>
    </location>
</feature>
<protein>
    <submittedName>
        <fullName evidence="6">Dna repair and recombination protein rhm52</fullName>
    </submittedName>
</protein>
<proteinExistence type="inferred from homology"/>
<dbReference type="PANTHER" id="PTHR12132">
    <property type="entry name" value="DNA REPAIR AND RECOMBINATION PROTEIN RAD52, RAD59"/>
    <property type="match status" value="1"/>
</dbReference>
<gene>
    <name evidence="6" type="ORF">Moror_3194</name>
</gene>
<dbReference type="Proteomes" id="UP000017559">
    <property type="component" value="Unassembled WGS sequence"/>
</dbReference>
<accession>V2YA23</accession>
<feature type="region of interest" description="Disordered" evidence="5">
    <location>
        <begin position="236"/>
        <end position="305"/>
    </location>
</feature>
<feature type="region of interest" description="Disordered" evidence="5">
    <location>
        <begin position="382"/>
        <end position="402"/>
    </location>
</feature>
<dbReference type="GO" id="GO:0045002">
    <property type="term" value="P:double-strand break repair via single-strand annealing"/>
    <property type="evidence" value="ECO:0007669"/>
    <property type="project" value="TreeGrafter"/>
</dbReference>
<dbReference type="GO" id="GO:0006312">
    <property type="term" value="P:mitotic recombination"/>
    <property type="evidence" value="ECO:0007669"/>
    <property type="project" value="TreeGrafter"/>
</dbReference>
<feature type="compositionally biased region" description="Basic and acidic residues" evidence="5">
    <location>
        <begin position="465"/>
        <end position="476"/>
    </location>
</feature>
<dbReference type="HOGENOM" id="CLU_011431_2_0_1"/>
<dbReference type="AlphaFoldDB" id="V2YA23"/>
<evidence type="ECO:0000313" key="7">
    <source>
        <dbReference type="Proteomes" id="UP000017559"/>
    </source>
</evidence>
<organism evidence="6 7">
    <name type="scientific">Moniliophthora roreri (strain MCA 2997)</name>
    <name type="common">Cocoa frosty pod rot fungus</name>
    <name type="synonym">Crinipellis roreri</name>
    <dbReference type="NCBI Taxonomy" id="1381753"/>
    <lineage>
        <taxon>Eukaryota</taxon>
        <taxon>Fungi</taxon>
        <taxon>Dikarya</taxon>
        <taxon>Basidiomycota</taxon>
        <taxon>Agaricomycotina</taxon>
        <taxon>Agaricomycetes</taxon>
        <taxon>Agaricomycetidae</taxon>
        <taxon>Agaricales</taxon>
        <taxon>Marasmiineae</taxon>
        <taxon>Marasmiaceae</taxon>
        <taxon>Moniliophthora</taxon>
    </lineage>
</organism>
<evidence type="ECO:0000256" key="1">
    <source>
        <dbReference type="ARBA" id="ARBA00006638"/>
    </source>
</evidence>
<dbReference type="Pfam" id="PF04098">
    <property type="entry name" value="Rad52_Rad22"/>
    <property type="match status" value="1"/>
</dbReference>
<dbReference type="SUPFAM" id="SSF54768">
    <property type="entry name" value="dsRNA-binding domain-like"/>
    <property type="match status" value="1"/>
</dbReference>
<name>V2YA23_MONRO</name>
<dbReference type="GO" id="GO:0000724">
    <property type="term" value="P:double-strand break repair via homologous recombination"/>
    <property type="evidence" value="ECO:0007669"/>
    <property type="project" value="UniProtKB-ARBA"/>
</dbReference>
<dbReference type="KEGG" id="mrr:Moror_3194"/>
<evidence type="ECO:0000313" key="6">
    <source>
        <dbReference type="EMBL" id="ESK88524.1"/>
    </source>
</evidence>
<dbReference type="STRING" id="1381753.V2YA23"/>
<feature type="compositionally biased region" description="Low complexity" evidence="5">
    <location>
        <begin position="489"/>
        <end position="525"/>
    </location>
</feature>
<feature type="compositionally biased region" description="Gly residues" evidence="5">
    <location>
        <begin position="642"/>
        <end position="651"/>
    </location>
</feature>
<dbReference type="OrthoDB" id="206565at2759"/>
<dbReference type="InterPro" id="IPR042525">
    <property type="entry name" value="Rad52_Rad59_Rad22_sf"/>
</dbReference>
<feature type="compositionally biased region" description="Basic and acidic residues" evidence="5">
    <location>
        <begin position="236"/>
        <end position="248"/>
    </location>
</feature>
<dbReference type="Gene3D" id="3.30.390.80">
    <property type="entry name" value="DNA repair protein Rad52/59/22"/>
    <property type="match status" value="1"/>
</dbReference>
<feature type="region of interest" description="Disordered" evidence="5">
    <location>
        <begin position="428"/>
        <end position="452"/>
    </location>
</feature>